<accession>A0AAQ3L141</accession>
<proteinExistence type="predicted"/>
<dbReference type="PANTHER" id="PTHR31251:SF169">
    <property type="entry name" value="SQUAMOSA PROMOTER-BINDING-LIKE PROTEIN 8"/>
    <property type="match status" value="1"/>
</dbReference>
<dbReference type="InterPro" id="IPR036893">
    <property type="entry name" value="SBP_sf"/>
</dbReference>
<dbReference type="Pfam" id="PF03110">
    <property type="entry name" value="SBP"/>
    <property type="match status" value="1"/>
</dbReference>
<keyword evidence="3" id="KW-0862">Zinc</keyword>
<dbReference type="GO" id="GO:0005634">
    <property type="term" value="C:nucleus"/>
    <property type="evidence" value="ECO:0007669"/>
    <property type="project" value="InterPro"/>
</dbReference>
<dbReference type="EMBL" id="CP136897">
    <property type="protein sequence ID" value="WOL18309.1"/>
    <property type="molecule type" value="Genomic_DNA"/>
</dbReference>
<protein>
    <submittedName>
        <fullName evidence="7">Squamosa promoter-binding-like protein 8</fullName>
    </submittedName>
</protein>
<keyword evidence="2 4" id="KW-0863">Zinc-finger</keyword>
<evidence type="ECO:0000313" key="8">
    <source>
        <dbReference type="Proteomes" id="UP001327560"/>
    </source>
</evidence>
<reference evidence="7 8" key="1">
    <citation type="submission" date="2023-10" db="EMBL/GenBank/DDBJ databases">
        <title>Chromosome-scale genome assembly provides insights into flower coloration mechanisms of Canna indica.</title>
        <authorList>
            <person name="Li C."/>
        </authorList>
    </citation>
    <scope>NUCLEOTIDE SEQUENCE [LARGE SCALE GENOMIC DNA]</scope>
    <source>
        <tissue evidence="7">Flower</tissue>
    </source>
</reference>
<dbReference type="PROSITE" id="PS51141">
    <property type="entry name" value="ZF_SBP"/>
    <property type="match status" value="1"/>
</dbReference>
<organism evidence="7 8">
    <name type="scientific">Canna indica</name>
    <name type="common">Indian-shot</name>
    <dbReference type="NCBI Taxonomy" id="4628"/>
    <lineage>
        <taxon>Eukaryota</taxon>
        <taxon>Viridiplantae</taxon>
        <taxon>Streptophyta</taxon>
        <taxon>Embryophyta</taxon>
        <taxon>Tracheophyta</taxon>
        <taxon>Spermatophyta</taxon>
        <taxon>Magnoliopsida</taxon>
        <taxon>Liliopsida</taxon>
        <taxon>Zingiberales</taxon>
        <taxon>Cannaceae</taxon>
        <taxon>Canna</taxon>
    </lineage>
</organism>
<sequence length="326" mass="35409">MMNRSGTDEAAYFSPMMSFSGAGLEGSSQKHYLCDWETSNAALPNTSHHLFFHSSASLDCSPALLPMNNLPFYPPPPPPPPLAEYLIKREDGGVTAAAAGAGRIGLNLGQRTYFSSGDGAALEMDRLFTARSRAGGVYSLSHQQQQPPRFHVMAEFDEAKRSCRKRLADHNRRRRKPQLMPISSKPTACSPSSISSTDHKNKQLAQEATGLITSSKPMNPVFLPTQGDNLRNGPGLLSLGGVGAEERGGLASSHGLYQSGAVFMEEKVVSPQQQTFSSNISETSSSFFLHHCNTLSSDSNECSHSAHHHQTNLLHLGQSMFELDFM</sequence>
<dbReference type="GO" id="GO:0003677">
    <property type="term" value="F:DNA binding"/>
    <property type="evidence" value="ECO:0007669"/>
    <property type="project" value="InterPro"/>
</dbReference>
<evidence type="ECO:0000256" key="3">
    <source>
        <dbReference type="ARBA" id="ARBA00022833"/>
    </source>
</evidence>
<evidence type="ECO:0000256" key="4">
    <source>
        <dbReference type="PROSITE-ProRule" id="PRU00470"/>
    </source>
</evidence>
<feature type="region of interest" description="Disordered" evidence="5">
    <location>
        <begin position="166"/>
        <end position="204"/>
    </location>
</feature>
<evidence type="ECO:0000256" key="2">
    <source>
        <dbReference type="ARBA" id="ARBA00022771"/>
    </source>
</evidence>
<dbReference type="Proteomes" id="UP001327560">
    <property type="component" value="Chromosome 8"/>
</dbReference>
<dbReference type="InterPro" id="IPR004333">
    <property type="entry name" value="SBP_dom"/>
</dbReference>
<dbReference type="SUPFAM" id="SSF103612">
    <property type="entry name" value="SBT domain"/>
    <property type="match status" value="1"/>
</dbReference>
<evidence type="ECO:0000256" key="1">
    <source>
        <dbReference type="ARBA" id="ARBA00022723"/>
    </source>
</evidence>
<gene>
    <name evidence="7" type="ORF">Cni_G27103</name>
</gene>
<dbReference type="AlphaFoldDB" id="A0AAQ3L141"/>
<dbReference type="PANTHER" id="PTHR31251">
    <property type="entry name" value="SQUAMOSA PROMOTER-BINDING-LIKE PROTEIN 4"/>
    <property type="match status" value="1"/>
</dbReference>
<evidence type="ECO:0000259" key="6">
    <source>
        <dbReference type="PROSITE" id="PS51141"/>
    </source>
</evidence>
<feature type="compositionally biased region" description="Polar residues" evidence="5">
    <location>
        <begin position="184"/>
        <end position="196"/>
    </location>
</feature>
<feature type="domain" description="SBP-type" evidence="6">
    <location>
        <begin position="96"/>
        <end position="177"/>
    </location>
</feature>
<evidence type="ECO:0000256" key="5">
    <source>
        <dbReference type="SAM" id="MobiDB-lite"/>
    </source>
</evidence>
<dbReference type="GO" id="GO:0008270">
    <property type="term" value="F:zinc ion binding"/>
    <property type="evidence" value="ECO:0007669"/>
    <property type="project" value="UniProtKB-KW"/>
</dbReference>
<name>A0AAQ3L141_9LILI</name>
<keyword evidence="1" id="KW-0479">Metal-binding</keyword>
<dbReference type="InterPro" id="IPR044817">
    <property type="entry name" value="SBP-like"/>
</dbReference>
<keyword evidence="8" id="KW-1185">Reference proteome</keyword>
<evidence type="ECO:0000313" key="7">
    <source>
        <dbReference type="EMBL" id="WOL18309.1"/>
    </source>
</evidence>